<keyword evidence="9 14" id="KW-0324">Glycolysis</keyword>
<evidence type="ECO:0000256" key="12">
    <source>
        <dbReference type="ARBA" id="ARBA00023239"/>
    </source>
</evidence>
<gene>
    <name evidence="18" type="ORF">AT9943_LOCUS18242</name>
</gene>
<dbReference type="EMBL" id="LR881470">
    <property type="protein sequence ID" value="CAD5330721.1"/>
    <property type="molecule type" value="Genomic_DNA"/>
</dbReference>
<dbReference type="GO" id="GO:0006096">
    <property type="term" value="P:glycolytic process"/>
    <property type="evidence" value="ECO:0007669"/>
    <property type="project" value="UniProtKB-UniPathway"/>
</dbReference>
<dbReference type="FunFam" id="3.20.20.70:FF:000068">
    <property type="entry name" value="Fructose-bisphosphate aldolase"/>
    <property type="match status" value="1"/>
</dbReference>
<keyword evidence="13" id="KW-0704">Schiff base</keyword>
<dbReference type="InterPro" id="IPR003609">
    <property type="entry name" value="Pan_app"/>
</dbReference>
<keyword evidence="6" id="KW-0963">Cytoplasm</keyword>
<comment type="catalytic activity">
    <reaction evidence="1 14">
        <text>beta-D-fructose 1,6-bisphosphate = D-glyceraldehyde 3-phosphate + dihydroxyacetone phosphate</text>
        <dbReference type="Rhea" id="RHEA:14729"/>
        <dbReference type="ChEBI" id="CHEBI:32966"/>
        <dbReference type="ChEBI" id="CHEBI:57642"/>
        <dbReference type="ChEBI" id="CHEBI:59776"/>
        <dbReference type="EC" id="4.1.2.13"/>
    </reaction>
</comment>
<sequence length="822" mass="90444">MEGLCLNSFTRVLLLLFVFLVFSHKWQRVNAVEPVLELVKGFEAKPDSSIDSFQPLLTDSNGNFSFGFLRVNGSRLSLAVTHPNLTDPLWVLDPTRSASWSHKTKLFFNGSLVIIDPSSRLEWSTHTNGDRLILRNDSNLQVVKTSTFVEWESFDFPGNTLVESQNFTSAMALVSPNGLYSMRLGSDFIGLYAKVSEESQQFYWKHSALQAKAKVKDGAGPILARINPNGYLGMYQTGSIPIDVEAFNSFQRPVNGLLILRLESDGNLRGYLWDGSHWALNYEAIRETCDLPNPCGPYSLCTPGSGCSCIDNRTVIGECTHAASSPADFCDKTTEFKVVRRDGVEVPFKELMDHKTTSSLGECEEMCVDNCKCFGAVYNNGSGFCYLVNYPIRTMLGVADPSKLGYFKVREGVGKKKSRVGLTVGMSLLAVIALVLMVAMVYVGFRNWRREKRFHPQLSILIWHRRYSIIRTYELIANAAYIGTPGKGILAADESTGTIGKRFVSINVENVESNRRALRELLFTTPGALQYISGIILFEETLYQKTASGKLFVDVMKEAGVLPGIKVDKGTVELAGTNGETTTTGLDGLGDRCKKYYEAGARFAKWHAVLKIGNNEPSELAIHENAYGLARYAVICQENGLVPIVEPEILVDGSHDIEKCAYVTERVLAACYKALSDHHVILEGTLLKPNMVTPGSDSGSKVKPEVIAKHTVRALQRTVPAAVPAVVFLSGGQSEEEATVNLNAINQLKGKKPWSLTFSYGRALQQSTLKAWGGKEENVDKAQKAFLARAKANSEATLGGYKGDAQLGEGASESLHVKDYKY</sequence>
<keyword evidence="15" id="KW-1133">Transmembrane helix</keyword>
<accession>A0A7G2F5I8</accession>
<dbReference type="CDD" id="cd01098">
    <property type="entry name" value="PAN_AP_plant"/>
    <property type="match status" value="1"/>
</dbReference>
<dbReference type="GO" id="GO:0004332">
    <property type="term" value="F:fructose-bisphosphate aldolase activity"/>
    <property type="evidence" value="ECO:0007669"/>
    <property type="project" value="UniProtKB-EC"/>
</dbReference>
<evidence type="ECO:0000256" key="16">
    <source>
        <dbReference type="SAM" id="SignalP"/>
    </source>
</evidence>
<keyword evidence="11" id="KW-0318">Glutathionylation</keyword>
<organism evidence="18 19">
    <name type="scientific">Arabidopsis thaliana</name>
    <name type="common">Mouse-ear cress</name>
    <dbReference type="NCBI Taxonomy" id="3702"/>
    <lineage>
        <taxon>Eukaryota</taxon>
        <taxon>Viridiplantae</taxon>
        <taxon>Streptophyta</taxon>
        <taxon>Embryophyta</taxon>
        <taxon>Tracheophyta</taxon>
        <taxon>Spermatophyta</taxon>
        <taxon>Magnoliopsida</taxon>
        <taxon>eudicotyledons</taxon>
        <taxon>Gunneridae</taxon>
        <taxon>Pentapetalae</taxon>
        <taxon>rosids</taxon>
        <taxon>malvids</taxon>
        <taxon>Brassicales</taxon>
        <taxon>Brassicaceae</taxon>
        <taxon>Camelineae</taxon>
        <taxon>Arabidopsis</taxon>
    </lineage>
</organism>
<comment type="pathway">
    <text evidence="3">Carbohydrate degradation; glycolysis; D-glyceraldehyde 3-phosphate and glycerone phosphate from D-glucose: step 4/4.</text>
</comment>
<keyword evidence="15" id="KW-0472">Membrane</keyword>
<dbReference type="GO" id="GO:0048544">
    <property type="term" value="P:recognition of pollen"/>
    <property type="evidence" value="ECO:0007669"/>
    <property type="project" value="InterPro"/>
</dbReference>
<dbReference type="PROSITE" id="PS00158">
    <property type="entry name" value="ALDOLASE_CLASS_I"/>
    <property type="match status" value="1"/>
</dbReference>
<evidence type="ECO:0000256" key="10">
    <source>
        <dbReference type="ARBA" id="ARBA00023157"/>
    </source>
</evidence>
<keyword evidence="8" id="KW-0702">S-nitrosylation</keyword>
<dbReference type="Pfam" id="PF00954">
    <property type="entry name" value="S_locus_glycop"/>
    <property type="match status" value="1"/>
</dbReference>
<dbReference type="EC" id="4.1.2.13" evidence="5 14"/>
<keyword evidence="10" id="KW-1015">Disulfide bond</keyword>
<feature type="transmembrane region" description="Helical" evidence="15">
    <location>
        <begin position="420"/>
        <end position="445"/>
    </location>
</feature>
<dbReference type="GO" id="GO:0005829">
    <property type="term" value="C:cytosol"/>
    <property type="evidence" value="ECO:0007669"/>
    <property type="project" value="UniProtKB-SubCell"/>
</dbReference>
<evidence type="ECO:0000256" key="2">
    <source>
        <dbReference type="ARBA" id="ARBA00004514"/>
    </source>
</evidence>
<dbReference type="InterPro" id="IPR000741">
    <property type="entry name" value="FBA_I"/>
</dbReference>
<dbReference type="PANTHER" id="PTHR11627">
    <property type="entry name" value="FRUCTOSE-BISPHOSPHATE ALDOLASE"/>
    <property type="match status" value="1"/>
</dbReference>
<evidence type="ECO:0000256" key="1">
    <source>
        <dbReference type="ARBA" id="ARBA00000441"/>
    </source>
</evidence>
<protein>
    <recommendedName>
        <fullName evidence="5 14">Fructose-bisphosphate aldolase</fullName>
        <ecNumber evidence="5 14">4.1.2.13</ecNumber>
    </recommendedName>
</protein>
<evidence type="ECO:0000313" key="18">
    <source>
        <dbReference type="EMBL" id="CAD5330721.1"/>
    </source>
</evidence>
<evidence type="ECO:0000256" key="8">
    <source>
        <dbReference type="ARBA" id="ARBA00022799"/>
    </source>
</evidence>
<reference evidence="18 19" key="1">
    <citation type="submission" date="2020-09" db="EMBL/GenBank/DDBJ databases">
        <authorList>
            <person name="Ashkenazy H."/>
        </authorList>
    </citation>
    <scope>NUCLEOTIDE SEQUENCE [LARGE SCALE GENOMIC DNA]</scope>
    <source>
        <strain evidence="19">cv. Cdm-0</strain>
    </source>
</reference>
<feature type="domain" description="Apple" evidence="17">
    <location>
        <begin position="330"/>
        <end position="411"/>
    </location>
</feature>
<dbReference type="InterPro" id="IPR000858">
    <property type="entry name" value="S_locus_glycoprot_dom"/>
</dbReference>
<keyword evidence="7 16" id="KW-0732">Signal</keyword>
<evidence type="ECO:0000259" key="17">
    <source>
        <dbReference type="PROSITE" id="PS50948"/>
    </source>
</evidence>
<feature type="signal peptide" evidence="16">
    <location>
        <begin position="1"/>
        <end position="31"/>
    </location>
</feature>
<evidence type="ECO:0000256" key="14">
    <source>
        <dbReference type="RuleBase" id="RU003994"/>
    </source>
</evidence>
<dbReference type="PROSITE" id="PS50948">
    <property type="entry name" value="PAN"/>
    <property type="match status" value="1"/>
</dbReference>
<name>A0A7G2F5I8_ARATH</name>
<dbReference type="InterPro" id="IPR013785">
    <property type="entry name" value="Aldolase_TIM"/>
</dbReference>
<dbReference type="Pfam" id="PF00274">
    <property type="entry name" value="Glycolytic"/>
    <property type="match status" value="1"/>
</dbReference>
<dbReference type="CDD" id="cd00948">
    <property type="entry name" value="FBP_aldolase_I_a"/>
    <property type="match status" value="1"/>
</dbReference>
<dbReference type="Proteomes" id="UP000516314">
    <property type="component" value="Chromosome 5"/>
</dbReference>
<evidence type="ECO:0000256" key="6">
    <source>
        <dbReference type="ARBA" id="ARBA00022490"/>
    </source>
</evidence>
<evidence type="ECO:0000256" key="15">
    <source>
        <dbReference type="SAM" id="Phobius"/>
    </source>
</evidence>
<dbReference type="UniPathway" id="UPA00109">
    <property type="reaction ID" value="UER00183"/>
</dbReference>
<evidence type="ECO:0000256" key="3">
    <source>
        <dbReference type="ARBA" id="ARBA00004714"/>
    </source>
</evidence>
<comment type="subcellular location">
    <subcellularLocation>
        <location evidence="2">Cytoplasm</location>
        <location evidence="2">Cytosol</location>
    </subcellularLocation>
</comment>
<dbReference type="NCBIfam" id="NF033379">
    <property type="entry name" value="FrucBisAld_I"/>
    <property type="match status" value="1"/>
</dbReference>
<proteinExistence type="inferred from homology"/>
<dbReference type="SUPFAM" id="SSF51110">
    <property type="entry name" value="alpha-D-mannose-specific plant lectins"/>
    <property type="match status" value="1"/>
</dbReference>
<evidence type="ECO:0000256" key="7">
    <source>
        <dbReference type="ARBA" id="ARBA00022729"/>
    </source>
</evidence>
<keyword evidence="15" id="KW-0812">Transmembrane</keyword>
<feature type="chain" id="PRO_5028928162" description="Fructose-bisphosphate aldolase" evidence="16">
    <location>
        <begin position="32"/>
        <end position="822"/>
    </location>
</feature>
<evidence type="ECO:0000256" key="11">
    <source>
        <dbReference type="ARBA" id="ARBA00023206"/>
    </source>
</evidence>
<evidence type="ECO:0000256" key="9">
    <source>
        <dbReference type="ARBA" id="ARBA00023152"/>
    </source>
</evidence>
<evidence type="ECO:0000313" key="19">
    <source>
        <dbReference type="Proteomes" id="UP000516314"/>
    </source>
</evidence>
<dbReference type="Gene3D" id="3.20.20.70">
    <property type="entry name" value="Aldolase class I"/>
    <property type="match status" value="1"/>
</dbReference>
<comment type="similarity">
    <text evidence="4 14">Belongs to the class I fructose-bisphosphate aldolase family.</text>
</comment>
<evidence type="ECO:0000256" key="4">
    <source>
        <dbReference type="ARBA" id="ARBA00010387"/>
    </source>
</evidence>
<dbReference type="AlphaFoldDB" id="A0A7G2F5I8"/>
<dbReference type="Gene3D" id="2.90.10.30">
    <property type="match status" value="1"/>
</dbReference>
<dbReference type="SUPFAM" id="SSF51569">
    <property type="entry name" value="Aldolase"/>
    <property type="match status" value="1"/>
</dbReference>
<evidence type="ECO:0000256" key="13">
    <source>
        <dbReference type="ARBA" id="ARBA00023270"/>
    </source>
</evidence>
<keyword evidence="12 14" id="KW-0456">Lyase</keyword>
<evidence type="ECO:0000256" key="5">
    <source>
        <dbReference type="ARBA" id="ARBA00013068"/>
    </source>
</evidence>
<dbReference type="InterPro" id="IPR029768">
    <property type="entry name" value="Aldolase_I_AS"/>
</dbReference>
<dbReference type="InterPro" id="IPR036426">
    <property type="entry name" value="Bulb-type_lectin_dom_sf"/>
</dbReference>